<protein>
    <submittedName>
        <fullName evidence="2">Amino acid transporter protein</fullName>
    </submittedName>
</protein>
<evidence type="ECO:0000313" key="2">
    <source>
        <dbReference type="EMBL" id="CAH2399596.1"/>
    </source>
</evidence>
<proteinExistence type="predicted"/>
<name>A0ABM9DSC8_9HYPH</name>
<evidence type="ECO:0000313" key="3">
    <source>
        <dbReference type="Proteomes" id="UP001153050"/>
    </source>
</evidence>
<dbReference type="Proteomes" id="UP001153050">
    <property type="component" value="Unassembled WGS sequence"/>
</dbReference>
<accession>A0ABM9DSC8</accession>
<keyword evidence="1" id="KW-0472">Membrane</keyword>
<sequence length="81" mass="8940">MDKPEKKPVSNLVHNEQVKLFAVFLNNLAVASLATGAIVPMVSLSVVGKSDLAVYIPFGIGAAIAVWFHWWAHRVLRELKE</sequence>
<feature type="transmembrane region" description="Helical" evidence="1">
    <location>
        <begin position="20"/>
        <end position="46"/>
    </location>
</feature>
<keyword evidence="1" id="KW-1133">Transmembrane helix</keyword>
<dbReference type="EMBL" id="CAKXZT010000117">
    <property type="protein sequence ID" value="CAH2399596.1"/>
    <property type="molecule type" value="Genomic_DNA"/>
</dbReference>
<gene>
    <name evidence="2" type="ORF">MES5069_230014</name>
</gene>
<dbReference type="RefSeq" id="WP_254017931.1">
    <property type="nucleotide sequence ID" value="NZ_CAKXZT010000117.1"/>
</dbReference>
<comment type="caution">
    <text evidence="2">The sequence shown here is derived from an EMBL/GenBank/DDBJ whole genome shotgun (WGS) entry which is preliminary data.</text>
</comment>
<feature type="transmembrane region" description="Helical" evidence="1">
    <location>
        <begin position="52"/>
        <end position="72"/>
    </location>
</feature>
<keyword evidence="3" id="KW-1185">Reference proteome</keyword>
<organism evidence="2 3">
    <name type="scientific">Mesorhizobium escarrei</name>
    <dbReference type="NCBI Taxonomy" id="666018"/>
    <lineage>
        <taxon>Bacteria</taxon>
        <taxon>Pseudomonadati</taxon>
        <taxon>Pseudomonadota</taxon>
        <taxon>Alphaproteobacteria</taxon>
        <taxon>Hyphomicrobiales</taxon>
        <taxon>Phyllobacteriaceae</taxon>
        <taxon>Mesorhizobium</taxon>
    </lineage>
</organism>
<reference evidence="2 3" key="1">
    <citation type="submission" date="2022-03" db="EMBL/GenBank/DDBJ databases">
        <authorList>
            <person name="Brunel B."/>
        </authorList>
    </citation>
    <scope>NUCLEOTIDE SEQUENCE [LARGE SCALE GENOMIC DNA]</scope>
    <source>
        <strain evidence="2">STM5069sample</strain>
    </source>
</reference>
<evidence type="ECO:0000256" key="1">
    <source>
        <dbReference type="SAM" id="Phobius"/>
    </source>
</evidence>
<keyword evidence="1" id="KW-0812">Transmembrane</keyword>